<name>A0A5C3KLX1_COPMA</name>
<feature type="region of interest" description="Disordered" evidence="18">
    <location>
        <begin position="339"/>
        <end position="459"/>
    </location>
</feature>
<feature type="compositionally biased region" description="Polar residues" evidence="18">
    <location>
        <begin position="312"/>
        <end position="327"/>
    </location>
</feature>
<proteinExistence type="inferred from homology"/>
<dbReference type="AlphaFoldDB" id="A0A5C3KLX1"/>
<feature type="compositionally biased region" description="Low complexity" evidence="18">
    <location>
        <begin position="350"/>
        <end position="370"/>
    </location>
</feature>
<evidence type="ECO:0000256" key="13">
    <source>
        <dbReference type="ARBA" id="ARBA00023034"/>
    </source>
</evidence>
<keyword evidence="14" id="KW-0496">Mitochondrion</keyword>
<protein>
    <recommendedName>
        <fullName evidence="6">Autophagy-related protein 27</fullName>
    </recommendedName>
</protein>
<evidence type="ECO:0000256" key="4">
    <source>
        <dbReference type="ARBA" id="ARBA00004614"/>
    </source>
</evidence>
<comment type="similarity">
    <text evidence="5">Belongs to the ATG27 family.</text>
</comment>
<sequence length="459" mass="50039">MKTYTLLSTVLATLLAAGVAAGEDKPCTIHGNGKYFDLTPLKSPQDFQVTGLPDHDEFHINMCQPVKTETFGLKDEFKQNEVASFIRREHGDFVIGKVEDKLDFYLDHPRLLISSGSRCKSSRNEAQNIRASALIDFRCDPSAGRGQPRLIAQLPPGPPDEGCAYVIEWRTQHACPTSESGIVWTLFITLAVVFLTLLLAYTILGTLYNRFVLQLRGVDQIPQFSIESMRYHATEAIDWAKDVFVTGYHSRPGASGGFFGVPGTPNPVSHQTSVGINIRDEDLESRGGRGFVRPHQRTSSVSSTTATFSRTPQRSVETNPVSHQSQVNAELENIRIQSLSQPRAQPQTLSQSSSSSSSSDDSPLINISDSRSPPAVPPKSIATPTTPSAAAAAASFASRPAIPPTPATADREFQLGDDDDDEEQDYNEYNMVDDDAKELSDFKRPGSVSTPTTPKPSAP</sequence>
<comment type="subcellular location">
    <subcellularLocation>
        <location evidence="2">Cytoplasmic vesicle membrane</location>
        <topology evidence="2">Single-pass type I membrane protein</topology>
    </subcellularLocation>
    <subcellularLocation>
        <location evidence="4">Golgi apparatus membrane</location>
        <topology evidence="4">Single-pass type I membrane protein</topology>
    </subcellularLocation>
    <subcellularLocation>
        <location evidence="1">Mitochondrion membrane</location>
        <topology evidence="1">Single-pass membrane protein</topology>
    </subcellularLocation>
    <subcellularLocation>
        <location evidence="3">Preautophagosomal structure membrane</location>
        <topology evidence="3">Single-pass type I membrane protein</topology>
    </subcellularLocation>
</comment>
<evidence type="ECO:0000256" key="15">
    <source>
        <dbReference type="ARBA" id="ARBA00023136"/>
    </source>
</evidence>
<feature type="compositionally biased region" description="Low complexity" evidence="18">
    <location>
        <begin position="378"/>
        <end position="400"/>
    </location>
</feature>
<keyword evidence="7" id="KW-0813">Transport</keyword>
<dbReference type="GO" id="GO:0007034">
    <property type="term" value="P:vacuolar transport"/>
    <property type="evidence" value="ECO:0007669"/>
    <property type="project" value="TreeGrafter"/>
</dbReference>
<dbReference type="InterPro" id="IPR018939">
    <property type="entry name" value="Autophagy-rel_prot_27"/>
</dbReference>
<evidence type="ECO:0000256" key="8">
    <source>
        <dbReference type="ARBA" id="ARBA00022692"/>
    </source>
</evidence>
<dbReference type="STRING" id="230819.A0A5C3KLX1"/>
<gene>
    <name evidence="22" type="ORF">FA15DRAFT_707359</name>
</gene>
<keyword evidence="10" id="KW-0653">Protein transport</keyword>
<dbReference type="OrthoDB" id="4504960at2759"/>
<accession>A0A5C3KLX1</accession>
<evidence type="ECO:0000256" key="12">
    <source>
        <dbReference type="ARBA" id="ARBA00023006"/>
    </source>
</evidence>
<feature type="region of interest" description="Disordered" evidence="18">
    <location>
        <begin position="284"/>
        <end position="327"/>
    </location>
</feature>
<dbReference type="GO" id="GO:0010008">
    <property type="term" value="C:endosome membrane"/>
    <property type="evidence" value="ECO:0007669"/>
    <property type="project" value="UniProtKB-SubCell"/>
</dbReference>
<feature type="compositionally biased region" description="Low complexity" evidence="18">
    <location>
        <begin position="298"/>
        <end position="311"/>
    </location>
</feature>
<evidence type="ECO:0000256" key="18">
    <source>
        <dbReference type="SAM" id="MobiDB-lite"/>
    </source>
</evidence>
<evidence type="ECO:0000256" key="1">
    <source>
        <dbReference type="ARBA" id="ARBA00004304"/>
    </source>
</evidence>
<keyword evidence="9 20" id="KW-0732">Signal</keyword>
<dbReference type="GO" id="GO:0000139">
    <property type="term" value="C:Golgi membrane"/>
    <property type="evidence" value="ECO:0007669"/>
    <property type="project" value="UniProtKB-SubCell"/>
</dbReference>
<evidence type="ECO:0000313" key="22">
    <source>
        <dbReference type="EMBL" id="TFK21264.1"/>
    </source>
</evidence>
<evidence type="ECO:0000313" key="23">
    <source>
        <dbReference type="Proteomes" id="UP000307440"/>
    </source>
</evidence>
<dbReference type="Gene3D" id="2.70.130.10">
    <property type="entry name" value="Mannose-6-phosphate receptor binding domain"/>
    <property type="match status" value="1"/>
</dbReference>
<reference evidence="22 23" key="1">
    <citation type="journal article" date="2019" name="Nat. Ecol. Evol.">
        <title>Megaphylogeny resolves global patterns of mushroom evolution.</title>
        <authorList>
            <person name="Varga T."/>
            <person name="Krizsan K."/>
            <person name="Foldi C."/>
            <person name="Dima B."/>
            <person name="Sanchez-Garcia M."/>
            <person name="Sanchez-Ramirez S."/>
            <person name="Szollosi G.J."/>
            <person name="Szarkandi J.G."/>
            <person name="Papp V."/>
            <person name="Albert L."/>
            <person name="Andreopoulos W."/>
            <person name="Angelini C."/>
            <person name="Antonin V."/>
            <person name="Barry K.W."/>
            <person name="Bougher N.L."/>
            <person name="Buchanan P."/>
            <person name="Buyck B."/>
            <person name="Bense V."/>
            <person name="Catcheside P."/>
            <person name="Chovatia M."/>
            <person name="Cooper J."/>
            <person name="Damon W."/>
            <person name="Desjardin D."/>
            <person name="Finy P."/>
            <person name="Geml J."/>
            <person name="Haridas S."/>
            <person name="Hughes K."/>
            <person name="Justo A."/>
            <person name="Karasinski D."/>
            <person name="Kautmanova I."/>
            <person name="Kiss B."/>
            <person name="Kocsube S."/>
            <person name="Kotiranta H."/>
            <person name="LaButti K.M."/>
            <person name="Lechner B.E."/>
            <person name="Liimatainen K."/>
            <person name="Lipzen A."/>
            <person name="Lukacs Z."/>
            <person name="Mihaltcheva S."/>
            <person name="Morgado L.N."/>
            <person name="Niskanen T."/>
            <person name="Noordeloos M.E."/>
            <person name="Ohm R.A."/>
            <person name="Ortiz-Santana B."/>
            <person name="Ovrebo C."/>
            <person name="Racz N."/>
            <person name="Riley R."/>
            <person name="Savchenko A."/>
            <person name="Shiryaev A."/>
            <person name="Soop K."/>
            <person name="Spirin V."/>
            <person name="Szebenyi C."/>
            <person name="Tomsovsky M."/>
            <person name="Tulloss R.E."/>
            <person name="Uehling J."/>
            <person name="Grigoriev I.V."/>
            <person name="Vagvolgyi C."/>
            <person name="Papp T."/>
            <person name="Martin F.M."/>
            <person name="Miettinen O."/>
            <person name="Hibbett D.S."/>
            <person name="Nagy L.G."/>
        </authorList>
    </citation>
    <scope>NUCLEOTIDE SEQUENCE [LARGE SCALE GENOMIC DNA]</scope>
    <source>
        <strain evidence="22 23">CBS 121175</strain>
    </source>
</reference>
<evidence type="ECO:0000259" key="21">
    <source>
        <dbReference type="PROSITE" id="PS51914"/>
    </source>
</evidence>
<organism evidence="22 23">
    <name type="scientific">Coprinopsis marcescibilis</name>
    <name type="common">Agaric fungus</name>
    <name type="synonym">Psathyrella marcescibilis</name>
    <dbReference type="NCBI Taxonomy" id="230819"/>
    <lineage>
        <taxon>Eukaryota</taxon>
        <taxon>Fungi</taxon>
        <taxon>Dikarya</taxon>
        <taxon>Basidiomycota</taxon>
        <taxon>Agaricomycotina</taxon>
        <taxon>Agaricomycetes</taxon>
        <taxon>Agaricomycetidae</taxon>
        <taxon>Agaricales</taxon>
        <taxon>Agaricineae</taxon>
        <taxon>Psathyrellaceae</taxon>
        <taxon>Coprinopsis</taxon>
    </lineage>
</organism>
<feature type="compositionally biased region" description="Polar residues" evidence="18">
    <location>
        <begin position="339"/>
        <end position="349"/>
    </location>
</feature>
<feature type="signal peptide" evidence="20">
    <location>
        <begin position="1"/>
        <end position="22"/>
    </location>
</feature>
<evidence type="ECO:0000256" key="10">
    <source>
        <dbReference type="ARBA" id="ARBA00022927"/>
    </source>
</evidence>
<feature type="chain" id="PRO_5022911054" description="Autophagy-related protein 27" evidence="20">
    <location>
        <begin position="23"/>
        <end position="459"/>
    </location>
</feature>
<evidence type="ECO:0000256" key="16">
    <source>
        <dbReference type="ARBA" id="ARBA00023157"/>
    </source>
</evidence>
<keyword evidence="22" id="KW-0675">Receptor</keyword>
<keyword evidence="13" id="KW-0333">Golgi apparatus</keyword>
<dbReference type="InterPro" id="IPR009011">
    <property type="entry name" value="Man6P_isomerase_rcpt-bd_dom_sf"/>
</dbReference>
<keyword evidence="16" id="KW-1015">Disulfide bond</keyword>
<evidence type="ECO:0000256" key="7">
    <source>
        <dbReference type="ARBA" id="ARBA00022448"/>
    </source>
</evidence>
<keyword evidence="23" id="KW-1185">Reference proteome</keyword>
<keyword evidence="17" id="KW-0968">Cytoplasmic vesicle</keyword>
<evidence type="ECO:0000256" key="3">
    <source>
        <dbReference type="ARBA" id="ARBA00004472"/>
    </source>
</evidence>
<evidence type="ECO:0000256" key="6">
    <source>
        <dbReference type="ARBA" id="ARBA00013776"/>
    </source>
</evidence>
<evidence type="ECO:0000256" key="9">
    <source>
        <dbReference type="ARBA" id="ARBA00022729"/>
    </source>
</evidence>
<evidence type="ECO:0000256" key="14">
    <source>
        <dbReference type="ARBA" id="ARBA00023128"/>
    </source>
</evidence>
<dbReference type="GO" id="GO:0005770">
    <property type="term" value="C:late endosome"/>
    <property type="evidence" value="ECO:0007669"/>
    <property type="project" value="TreeGrafter"/>
</dbReference>
<keyword evidence="15 19" id="KW-0472">Membrane</keyword>
<evidence type="ECO:0000256" key="20">
    <source>
        <dbReference type="SAM" id="SignalP"/>
    </source>
</evidence>
<dbReference type="PROSITE" id="PS51914">
    <property type="entry name" value="MRH"/>
    <property type="match status" value="1"/>
</dbReference>
<dbReference type="PANTHER" id="PTHR15071:SF0">
    <property type="entry name" value="MANNOSE 6-PHOSPHATE RECEPTOR-LIKE PROTEIN 1"/>
    <property type="match status" value="1"/>
</dbReference>
<dbReference type="Proteomes" id="UP000307440">
    <property type="component" value="Unassembled WGS sequence"/>
</dbReference>
<feature type="transmembrane region" description="Helical" evidence="19">
    <location>
        <begin position="182"/>
        <end position="204"/>
    </location>
</feature>
<keyword evidence="12" id="KW-0072">Autophagy</keyword>
<evidence type="ECO:0000256" key="5">
    <source>
        <dbReference type="ARBA" id="ARBA00005363"/>
    </source>
</evidence>
<evidence type="ECO:0000256" key="2">
    <source>
        <dbReference type="ARBA" id="ARBA00004358"/>
    </source>
</evidence>
<dbReference type="PANTHER" id="PTHR15071">
    <property type="entry name" value="MANNOSE-6-PHOSPHATE RECEPTOR FAMILY MEMBER"/>
    <property type="match status" value="1"/>
</dbReference>
<dbReference type="SUPFAM" id="SSF50911">
    <property type="entry name" value="Mannose 6-phosphate receptor domain"/>
    <property type="match status" value="1"/>
</dbReference>
<feature type="compositionally biased region" description="Acidic residues" evidence="18">
    <location>
        <begin position="415"/>
        <end position="436"/>
    </location>
</feature>
<dbReference type="EMBL" id="ML210273">
    <property type="protein sequence ID" value="TFK21264.1"/>
    <property type="molecule type" value="Genomic_DNA"/>
</dbReference>
<dbReference type="InterPro" id="IPR044865">
    <property type="entry name" value="MRH_dom"/>
</dbReference>
<keyword evidence="11 19" id="KW-1133">Transmembrane helix</keyword>
<evidence type="ECO:0000256" key="17">
    <source>
        <dbReference type="ARBA" id="ARBA00023329"/>
    </source>
</evidence>
<evidence type="ECO:0000256" key="11">
    <source>
        <dbReference type="ARBA" id="ARBA00022989"/>
    </source>
</evidence>
<evidence type="ECO:0000256" key="19">
    <source>
        <dbReference type="SAM" id="Phobius"/>
    </source>
</evidence>
<keyword evidence="8 19" id="KW-0812">Transmembrane</keyword>
<dbReference type="Pfam" id="PF09451">
    <property type="entry name" value="ATG27"/>
    <property type="match status" value="1"/>
</dbReference>
<feature type="domain" description="MRH" evidence="21">
    <location>
        <begin position="25"/>
        <end position="177"/>
    </location>
</feature>